<proteinExistence type="predicted"/>
<evidence type="ECO:0000313" key="3">
    <source>
        <dbReference type="Proteomes" id="UP000030645"/>
    </source>
</evidence>
<sequence length="107" mass="12365">MSTSTVVPQAPTSSSAYAEDPTIGPSPTLHHGKHFFDDWMDAMKWAIFDQNAQIREGPRREGHIRAGFGLEYERQPREMEIVAGLRPDVEMERRNRHFIIVWNFVIV</sequence>
<feature type="region of interest" description="Disordered" evidence="1">
    <location>
        <begin position="1"/>
        <end position="24"/>
    </location>
</feature>
<dbReference type="AlphaFoldDB" id="W9QZJ6"/>
<evidence type="ECO:0000256" key="1">
    <source>
        <dbReference type="SAM" id="MobiDB-lite"/>
    </source>
</evidence>
<reference evidence="3" key="1">
    <citation type="submission" date="2013-01" db="EMBL/GenBank/DDBJ databases">
        <title>Draft Genome Sequence of a Mulberry Tree, Morus notabilis C.K. Schneid.</title>
        <authorList>
            <person name="He N."/>
            <person name="Zhao S."/>
        </authorList>
    </citation>
    <scope>NUCLEOTIDE SEQUENCE</scope>
</reference>
<keyword evidence="3" id="KW-1185">Reference proteome</keyword>
<protein>
    <submittedName>
        <fullName evidence="2">Uncharacterized protein</fullName>
    </submittedName>
</protein>
<name>W9QZJ6_9ROSA</name>
<gene>
    <name evidence="2" type="ORF">L484_012244</name>
</gene>
<accession>W9QZJ6</accession>
<dbReference type="EMBL" id="KE344422">
    <property type="protein sequence ID" value="EXB61811.1"/>
    <property type="molecule type" value="Genomic_DNA"/>
</dbReference>
<dbReference type="Proteomes" id="UP000030645">
    <property type="component" value="Unassembled WGS sequence"/>
</dbReference>
<organism evidence="2 3">
    <name type="scientific">Morus notabilis</name>
    <dbReference type="NCBI Taxonomy" id="981085"/>
    <lineage>
        <taxon>Eukaryota</taxon>
        <taxon>Viridiplantae</taxon>
        <taxon>Streptophyta</taxon>
        <taxon>Embryophyta</taxon>
        <taxon>Tracheophyta</taxon>
        <taxon>Spermatophyta</taxon>
        <taxon>Magnoliopsida</taxon>
        <taxon>eudicotyledons</taxon>
        <taxon>Gunneridae</taxon>
        <taxon>Pentapetalae</taxon>
        <taxon>rosids</taxon>
        <taxon>fabids</taxon>
        <taxon>Rosales</taxon>
        <taxon>Moraceae</taxon>
        <taxon>Moreae</taxon>
        <taxon>Morus</taxon>
    </lineage>
</organism>
<evidence type="ECO:0000313" key="2">
    <source>
        <dbReference type="EMBL" id="EXB61811.1"/>
    </source>
</evidence>
<feature type="compositionally biased region" description="Polar residues" evidence="1">
    <location>
        <begin position="1"/>
        <end position="16"/>
    </location>
</feature>